<dbReference type="AlphaFoldDB" id="U6RBH1"/>
<dbReference type="PANTHER" id="PTHR37817:SF1">
    <property type="entry name" value="N-ACETYLTRANSFERASE EIS"/>
    <property type="match status" value="1"/>
</dbReference>
<dbReference type="GeneID" id="60061623"/>
<dbReference type="STRING" id="1121098.HMPREF1534_02446"/>
<reference evidence="2 3" key="1">
    <citation type="submission" date="2013-04" db="EMBL/GenBank/DDBJ databases">
        <title>The Genome Sequence of Bacteroides massiliensis DSM 17679.</title>
        <authorList>
            <consortium name="The Broad Institute Genomics Platform"/>
            <person name="Earl A."/>
            <person name="Ward D."/>
            <person name="Feldgarden M."/>
            <person name="Gevers D."/>
            <person name="Martens E."/>
            <person name="Fenner L."/>
            <person name="Roux V."/>
            <person name="Mallet M.N."/>
            <person name="Raoult D."/>
            <person name="Walker B."/>
            <person name="Young S."/>
            <person name="Zeng Q."/>
            <person name="Gargeya S."/>
            <person name="Fitzgerald M."/>
            <person name="Haas B."/>
            <person name="Abouelleil A."/>
            <person name="Allen A.W."/>
            <person name="Alvarado L."/>
            <person name="Arachchi H.M."/>
            <person name="Berlin A.M."/>
            <person name="Chapman S.B."/>
            <person name="Gainer-Dewar J."/>
            <person name="Goldberg J."/>
            <person name="Griggs A."/>
            <person name="Gujja S."/>
            <person name="Hansen M."/>
            <person name="Howarth C."/>
            <person name="Imamovic A."/>
            <person name="Ireland A."/>
            <person name="Larimer J."/>
            <person name="McCowan C."/>
            <person name="Murphy C."/>
            <person name="Pearson M."/>
            <person name="Poon T.W."/>
            <person name="Priest M."/>
            <person name="Roberts A."/>
            <person name="Saif S."/>
            <person name="Shea T."/>
            <person name="Sisk P."/>
            <person name="Sykes S."/>
            <person name="Wortman J."/>
            <person name="Nusbaum C."/>
            <person name="Birren B."/>
        </authorList>
    </citation>
    <scope>NUCLEOTIDE SEQUENCE [LARGE SCALE GENOMIC DNA]</scope>
    <source>
        <strain evidence="3">B84634 / Timone 84634 / DSM 17679 / JCM 13223</strain>
    </source>
</reference>
<dbReference type="Pfam" id="PF13527">
    <property type="entry name" value="Acetyltransf_9"/>
    <property type="match status" value="1"/>
</dbReference>
<organism evidence="2 3">
    <name type="scientific">Phocaeicola massiliensis B84634 = Timone 84634 = DSM 17679 = JCM 13223</name>
    <dbReference type="NCBI Taxonomy" id="1121098"/>
    <lineage>
        <taxon>Bacteria</taxon>
        <taxon>Pseudomonadati</taxon>
        <taxon>Bacteroidota</taxon>
        <taxon>Bacteroidia</taxon>
        <taxon>Bacteroidales</taxon>
        <taxon>Bacteroidaceae</taxon>
        <taxon>Phocaeicola</taxon>
    </lineage>
</organism>
<dbReference type="eggNOG" id="COG4552">
    <property type="taxonomic scope" value="Bacteria"/>
</dbReference>
<gene>
    <name evidence="2" type="ORF">HMPREF1534_02446</name>
</gene>
<dbReference type="PROSITE" id="PS51186">
    <property type="entry name" value="GNAT"/>
    <property type="match status" value="1"/>
</dbReference>
<proteinExistence type="predicted"/>
<evidence type="ECO:0000313" key="2">
    <source>
        <dbReference type="EMBL" id="EOA53974.1"/>
    </source>
</evidence>
<dbReference type="Gene3D" id="3.40.630.30">
    <property type="match status" value="1"/>
</dbReference>
<comment type="caution">
    <text evidence="2">The sequence shown here is derived from an EMBL/GenBank/DDBJ whole genome shotgun (WGS) entry which is preliminary data.</text>
</comment>
<accession>U6RBH1</accession>
<dbReference type="RefSeq" id="WP_005941433.1">
    <property type="nucleotide sequence ID" value="NZ_KB890337.1"/>
</dbReference>
<dbReference type="PANTHER" id="PTHR37817">
    <property type="entry name" value="N-ACETYLTRANSFERASE EIS"/>
    <property type="match status" value="1"/>
</dbReference>
<dbReference type="GO" id="GO:0034069">
    <property type="term" value="F:aminoglycoside N-acetyltransferase activity"/>
    <property type="evidence" value="ECO:0007669"/>
    <property type="project" value="TreeGrafter"/>
</dbReference>
<sequence length="343" mass="39115">MTTKDEVKALWKLCFTDSDEFTDLYFDLRYKDDINMAVREEGKIISALQMISYPMTFCGETIATSYVSGACTHPDYRSHGAMRRLLRLTHRRMYDDGILLSTLIPAEKWLFGYYAKSGYTPRFGYVMERVNVEKLIPSGSYRVEEEDEASAELYQYFDNRMRERACCMLHSYEDFLVIMADLRLGGGKVLVARRADRMAGMAFVVMDAGSLYIKELLADGIPGQTGFEAVKDTLLSAAVTLYPGAVIEYIHPSSGDSSTLGMARLIHVEKMLSILARKHPVLSLSIQIEDDDAIPENNGYYIVENGNCYREYREGREYHLYTIESLTAKSFETEHPYMSLMLN</sequence>
<dbReference type="Proteomes" id="UP000017831">
    <property type="component" value="Unassembled WGS sequence"/>
</dbReference>
<feature type="domain" description="N-acetyltransferase" evidence="1">
    <location>
        <begin position="1"/>
        <end position="137"/>
    </location>
</feature>
<name>U6RBH1_9BACT</name>
<protein>
    <recommendedName>
        <fullName evidence="1">N-acetyltransferase domain-containing protein</fullName>
    </recommendedName>
</protein>
<dbReference type="InterPro" id="IPR000182">
    <property type="entry name" value="GNAT_dom"/>
</dbReference>
<dbReference type="InterPro" id="IPR051554">
    <property type="entry name" value="Acetyltransferase_Eis"/>
</dbReference>
<dbReference type="OrthoDB" id="9768284at2"/>
<dbReference type="HOGENOM" id="CLU_050659_2_1_10"/>
<dbReference type="PATRIC" id="fig|1121098.3.peg.2479"/>
<dbReference type="InterPro" id="IPR016181">
    <property type="entry name" value="Acyl_CoA_acyltransferase"/>
</dbReference>
<evidence type="ECO:0000313" key="3">
    <source>
        <dbReference type="Proteomes" id="UP000017831"/>
    </source>
</evidence>
<keyword evidence="3" id="KW-1185">Reference proteome</keyword>
<dbReference type="GO" id="GO:0030649">
    <property type="term" value="P:aminoglycoside antibiotic catabolic process"/>
    <property type="evidence" value="ECO:0007669"/>
    <property type="project" value="TreeGrafter"/>
</dbReference>
<evidence type="ECO:0000259" key="1">
    <source>
        <dbReference type="PROSITE" id="PS51186"/>
    </source>
</evidence>
<dbReference type="EMBL" id="AQHY01000028">
    <property type="protein sequence ID" value="EOA53974.1"/>
    <property type="molecule type" value="Genomic_DNA"/>
</dbReference>
<dbReference type="SUPFAM" id="SSF55729">
    <property type="entry name" value="Acyl-CoA N-acyltransferases (Nat)"/>
    <property type="match status" value="1"/>
</dbReference>